<gene>
    <name evidence="3" type="ORF">ACFQZS_13545</name>
</gene>
<dbReference type="Gene3D" id="3.40.50.1820">
    <property type="entry name" value="alpha/beta hydrolase"/>
    <property type="match status" value="1"/>
</dbReference>
<organism evidence="3 4">
    <name type="scientific">Mucilaginibacter calamicampi</name>
    <dbReference type="NCBI Taxonomy" id="1302352"/>
    <lineage>
        <taxon>Bacteria</taxon>
        <taxon>Pseudomonadati</taxon>
        <taxon>Bacteroidota</taxon>
        <taxon>Sphingobacteriia</taxon>
        <taxon>Sphingobacteriales</taxon>
        <taxon>Sphingobacteriaceae</taxon>
        <taxon>Mucilaginibacter</taxon>
    </lineage>
</organism>
<evidence type="ECO:0000313" key="3">
    <source>
        <dbReference type="EMBL" id="MFD0751169.1"/>
    </source>
</evidence>
<dbReference type="PANTHER" id="PTHR40841">
    <property type="entry name" value="SIDEROPHORE TRIACETYLFUSARININE C ESTERASE"/>
    <property type="match status" value="1"/>
</dbReference>
<comment type="caution">
    <text evidence="3">The sequence shown here is derived from an EMBL/GenBank/DDBJ whole genome shotgun (WGS) entry which is preliminary data.</text>
</comment>
<reference evidence="4" key="1">
    <citation type="journal article" date="2019" name="Int. J. Syst. Evol. Microbiol.">
        <title>The Global Catalogue of Microorganisms (GCM) 10K type strain sequencing project: providing services to taxonomists for standard genome sequencing and annotation.</title>
        <authorList>
            <consortium name="The Broad Institute Genomics Platform"/>
            <consortium name="The Broad Institute Genome Sequencing Center for Infectious Disease"/>
            <person name="Wu L."/>
            <person name="Ma J."/>
        </authorList>
    </citation>
    <scope>NUCLEOTIDE SEQUENCE [LARGE SCALE GENOMIC DNA]</scope>
    <source>
        <strain evidence="4">CCUG 63418</strain>
    </source>
</reference>
<keyword evidence="2 3" id="KW-0378">Hydrolase</keyword>
<accession>A0ABW2YXE4</accession>
<evidence type="ECO:0000256" key="2">
    <source>
        <dbReference type="ARBA" id="ARBA00022801"/>
    </source>
</evidence>
<dbReference type="Pfam" id="PF00756">
    <property type="entry name" value="Esterase"/>
    <property type="match status" value="1"/>
</dbReference>
<dbReference type="SUPFAM" id="SSF49464">
    <property type="entry name" value="Carboxypeptidase regulatory domain-like"/>
    <property type="match status" value="1"/>
</dbReference>
<comment type="similarity">
    <text evidence="1">Belongs to the esterase D family.</text>
</comment>
<evidence type="ECO:0000256" key="1">
    <source>
        <dbReference type="ARBA" id="ARBA00005622"/>
    </source>
</evidence>
<dbReference type="EMBL" id="JBHTHU010000018">
    <property type="protein sequence ID" value="MFD0751169.1"/>
    <property type="molecule type" value="Genomic_DNA"/>
</dbReference>
<dbReference type="InterPro" id="IPR029058">
    <property type="entry name" value="AB_hydrolase_fold"/>
</dbReference>
<dbReference type="RefSeq" id="WP_377101099.1">
    <property type="nucleotide sequence ID" value="NZ_JBHTHU010000018.1"/>
</dbReference>
<dbReference type="Pfam" id="PF13715">
    <property type="entry name" value="CarbopepD_reg_2"/>
    <property type="match status" value="1"/>
</dbReference>
<dbReference type="InterPro" id="IPR008969">
    <property type="entry name" value="CarboxyPept-like_regulatory"/>
</dbReference>
<protein>
    <submittedName>
        <fullName evidence="3">Alpha/beta hydrolase-fold protein</fullName>
    </submittedName>
</protein>
<evidence type="ECO:0000313" key="4">
    <source>
        <dbReference type="Proteomes" id="UP001596958"/>
    </source>
</evidence>
<dbReference type="InterPro" id="IPR052558">
    <property type="entry name" value="Siderophore_Hydrolase_D"/>
</dbReference>
<dbReference type="PANTHER" id="PTHR40841:SF2">
    <property type="entry name" value="SIDEROPHORE-DEGRADING ESTERASE (EUROFUNG)"/>
    <property type="match status" value="1"/>
</dbReference>
<dbReference type="GO" id="GO:0016787">
    <property type="term" value="F:hydrolase activity"/>
    <property type="evidence" value="ECO:0007669"/>
    <property type="project" value="UniProtKB-KW"/>
</dbReference>
<sequence length="538" mass="60477">MQAKAITLLLFIFGYTLSAFCQTKLEGQIVNSASKSGLRYVNIGIKGRNIGTISKENGFFAINIPPENITDTLTFSLIGYGELSIPLQQLTSNEKIKIQLVENTTMLKEALIRSDKLVERKFGIRNTGALLHFTDGIFKKDDSFEIGQVIDLGARPGKITSLNIHINSSRPDSATFRINFYQFDEDHNTPGPRIFNKSIVQRHPIKEGWLKFDVSEYNIRLKGKVFASIEFIPENKDVNRIIYEVKLGGASKSFFRKSSLGQWTRPPHHYCIYVTALTDKNVTDEYEVSETAPTIVLQSDFSAEKFNIYVKLPKGYAKETKAAYPVIYLLDGNAYFDQMAVSIDQLFKKKKLRSDAILVGIGYENAYVMDSLRARDYTFPTSPPPDNFGISGQGANFYNFIKLKLITEIDTRYRTDKANRTIMGHSLGGYFVLFSLLHGSADTAVFNNYIAASPSLSYHDGYLFKQFEARNTDLTGKSLYLTMGELEIKEDKDNSFTNLSGLLKSRTLKIKPQLYNGLAHMGTAIPSFEDGIAFVLGK</sequence>
<name>A0ABW2YXE4_9SPHI</name>
<proteinExistence type="inferred from homology"/>
<dbReference type="InterPro" id="IPR000801">
    <property type="entry name" value="Esterase-like"/>
</dbReference>
<dbReference type="SUPFAM" id="SSF53474">
    <property type="entry name" value="alpha/beta-Hydrolases"/>
    <property type="match status" value="1"/>
</dbReference>
<dbReference type="Proteomes" id="UP001596958">
    <property type="component" value="Unassembled WGS sequence"/>
</dbReference>
<keyword evidence="4" id="KW-1185">Reference proteome</keyword>